<dbReference type="InterPro" id="IPR006527">
    <property type="entry name" value="F-box-assoc_dom_typ1"/>
</dbReference>
<dbReference type="Gramene" id="mRNA:HanXRQr2_Chr02g0085351">
    <property type="protein sequence ID" value="CDS:HanXRQr2_Chr02g0085351.1"/>
    <property type="gene ID" value="HanXRQr2_Chr02g0085351"/>
</dbReference>
<dbReference type="PANTHER" id="PTHR31672:SF13">
    <property type="entry name" value="F-BOX PROTEIN CPR30-LIKE"/>
    <property type="match status" value="1"/>
</dbReference>
<dbReference type="CDD" id="cd22157">
    <property type="entry name" value="F-box_AtFBW1-like"/>
    <property type="match status" value="1"/>
</dbReference>
<dbReference type="OMA" id="IYCEASK"/>
<dbReference type="Proteomes" id="UP000215914">
    <property type="component" value="Chromosome 2"/>
</dbReference>
<dbReference type="InterPro" id="IPR050796">
    <property type="entry name" value="SCF_F-box_component"/>
</dbReference>
<dbReference type="NCBIfam" id="TIGR01640">
    <property type="entry name" value="F_box_assoc_1"/>
    <property type="match status" value="1"/>
</dbReference>
<dbReference type="AlphaFoldDB" id="A0A251VJG8"/>
<protein>
    <submittedName>
        <fullName evidence="2 3">F-box domain-containing protein</fullName>
    </submittedName>
</protein>
<dbReference type="InterPro" id="IPR001810">
    <property type="entry name" value="F-box_dom"/>
</dbReference>
<dbReference type="SMART" id="SM00256">
    <property type="entry name" value="FBOX"/>
    <property type="match status" value="1"/>
</dbReference>
<dbReference type="EMBL" id="MNCJ02000317">
    <property type="protein sequence ID" value="KAF5820132.1"/>
    <property type="molecule type" value="Genomic_DNA"/>
</dbReference>
<feature type="domain" description="F-box" evidence="1">
    <location>
        <begin position="5"/>
        <end position="45"/>
    </location>
</feature>
<name>A0A251VJG8_HELAN</name>
<reference evidence="2 4" key="1">
    <citation type="journal article" date="2017" name="Nature">
        <title>The sunflower genome provides insights into oil metabolism, flowering and Asterid evolution.</title>
        <authorList>
            <person name="Badouin H."/>
            <person name="Gouzy J."/>
            <person name="Grassa C.J."/>
            <person name="Murat F."/>
            <person name="Staton S.E."/>
            <person name="Cottret L."/>
            <person name="Lelandais-Briere C."/>
            <person name="Owens G.L."/>
            <person name="Carrere S."/>
            <person name="Mayjonade B."/>
            <person name="Legrand L."/>
            <person name="Gill N."/>
            <person name="Kane N.C."/>
            <person name="Bowers J.E."/>
            <person name="Hubner S."/>
            <person name="Bellec A."/>
            <person name="Berard A."/>
            <person name="Berges H."/>
            <person name="Blanchet N."/>
            <person name="Boniface M.C."/>
            <person name="Brunel D."/>
            <person name="Catrice O."/>
            <person name="Chaidir N."/>
            <person name="Claudel C."/>
            <person name="Donnadieu C."/>
            <person name="Faraut T."/>
            <person name="Fievet G."/>
            <person name="Helmstetter N."/>
            <person name="King M."/>
            <person name="Knapp S.J."/>
            <person name="Lai Z."/>
            <person name="Le Paslier M.C."/>
            <person name="Lippi Y."/>
            <person name="Lorenzon L."/>
            <person name="Mandel J.R."/>
            <person name="Marage G."/>
            <person name="Marchand G."/>
            <person name="Marquand E."/>
            <person name="Bret-Mestries E."/>
            <person name="Morien E."/>
            <person name="Nambeesan S."/>
            <person name="Nguyen T."/>
            <person name="Pegot-Espagnet P."/>
            <person name="Pouilly N."/>
            <person name="Raftis F."/>
            <person name="Sallet E."/>
            <person name="Schiex T."/>
            <person name="Thomas J."/>
            <person name="Vandecasteele C."/>
            <person name="Vares D."/>
            <person name="Vear F."/>
            <person name="Vautrin S."/>
            <person name="Crespi M."/>
            <person name="Mangin B."/>
            <person name="Burke J.M."/>
            <person name="Salse J."/>
            <person name="Munos S."/>
            <person name="Vincourt P."/>
            <person name="Rieseberg L.H."/>
            <person name="Langlade N.B."/>
        </authorList>
    </citation>
    <scope>NUCLEOTIDE SEQUENCE [LARGE SCALE GENOMIC DNA]</scope>
    <source>
        <strain evidence="4">cv. SF193</strain>
        <tissue evidence="2">Leaves</tissue>
    </source>
</reference>
<dbReference type="PANTHER" id="PTHR31672">
    <property type="entry name" value="BNACNNG10540D PROTEIN"/>
    <property type="match status" value="1"/>
</dbReference>
<sequence length="238" mass="27485">MAKFVHADVVEQILLRSEVKYLIRFKSVCKSWHSLITSPRFVNRHLNHSSNKDRNDSKIGHRRITFADDDHRPRNLVGSSNGLVCVTSGYLQFSVVNPLTGEVTRLKRSPSPYMGFWLCWGFGYDESTDDYKVIVKGKNETRVRVMSLKSDVWRVIEEVKYKFITKTGILSNGALHWIVEDENGKKLIISFDLSKEEFKEIPQPDDVRYGCSYNNHLGIVKECLCIFRRSNCCSLDDL</sequence>
<evidence type="ECO:0000313" key="2">
    <source>
        <dbReference type="EMBL" id="KAF5820132.1"/>
    </source>
</evidence>
<dbReference type="InterPro" id="IPR036047">
    <property type="entry name" value="F-box-like_dom_sf"/>
</dbReference>
<gene>
    <name evidence="3" type="ORF">HannXRQ_Chr02g0058421</name>
    <name evidence="2" type="ORF">HanXRQr2_Chr02g0085351</name>
</gene>
<reference evidence="2" key="3">
    <citation type="submission" date="2020-06" db="EMBL/GenBank/DDBJ databases">
        <title>Helianthus annuus Genome sequencing and assembly Release 2.</title>
        <authorList>
            <person name="Gouzy J."/>
            <person name="Langlade N."/>
            <person name="Munos S."/>
        </authorList>
    </citation>
    <scope>NUCLEOTIDE SEQUENCE</scope>
    <source>
        <tissue evidence="2">Leaves</tissue>
    </source>
</reference>
<accession>A0A251VJG8</accession>
<dbReference type="EMBL" id="CM007891">
    <property type="protein sequence ID" value="OTG35594.1"/>
    <property type="molecule type" value="Genomic_DNA"/>
</dbReference>
<evidence type="ECO:0000313" key="3">
    <source>
        <dbReference type="EMBL" id="OTG35594.1"/>
    </source>
</evidence>
<dbReference type="Pfam" id="PF07734">
    <property type="entry name" value="FBA_1"/>
    <property type="match status" value="1"/>
</dbReference>
<dbReference type="OrthoDB" id="591557at2759"/>
<dbReference type="Pfam" id="PF00646">
    <property type="entry name" value="F-box"/>
    <property type="match status" value="1"/>
</dbReference>
<evidence type="ECO:0000313" key="4">
    <source>
        <dbReference type="Proteomes" id="UP000215914"/>
    </source>
</evidence>
<dbReference type="InParanoid" id="A0A251VJG8"/>
<keyword evidence="4" id="KW-1185">Reference proteome</keyword>
<dbReference type="SUPFAM" id="SSF81383">
    <property type="entry name" value="F-box domain"/>
    <property type="match status" value="1"/>
</dbReference>
<dbReference type="InterPro" id="IPR017451">
    <property type="entry name" value="F-box-assoc_interact_dom"/>
</dbReference>
<evidence type="ECO:0000259" key="1">
    <source>
        <dbReference type="SMART" id="SM00256"/>
    </source>
</evidence>
<proteinExistence type="predicted"/>
<organism evidence="3 4">
    <name type="scientific">Helianthus annuus</name>
    <name type="common">Common sunflower</name>
    <dbReference type="NCBI Taxonomy" id="4232"/>
    <lineage>
        <taxon>Eukaryota</taxon>
        <taxon>Viridiplantae</taxon>
        <taxon>Streptophyta</taxon>
        <taxon>Embryophyta</taxon>
        <taxon>Tracheophyta</taxon>
        <taxon>Spermatophyta</taxon>
        <taxon>Magnoliopsida</taxon>
        <taxon>eudicotyledons</taxon>
        <taxon>Gunneridae</taxon>
        <taxon>Pentapetalae</taxon>
        <taxon>asterids</taxon>
        <taxon>campanulids</taxon>
        <taxon>Asterales</taxon>
        <taxon>Asteraceae</taxon>
        <taxon>Asteroideae</taxon>
        <taxon>Heliantheae alliance</taxon>
        <taxon>Heliantheae</taxon>
        <taxon>Helianthus</taxon>
    </lineage>
</organism>
<reference evidence="3" key="2">
    <citation type="submission" date="2017-02" db="EMBL/GenBank/DDBJ databases">
        <title>Sunflower complete genome.</title>
        <authorList>
            <person name="Langlade N."/>
            <person name="Munos S."/>
        </authorList>
    </citation>
    <scope>NUCLEOTIDE SEQUENCE [LARGE SCALE GENOMIC DNA]</scope>
    <source>
        <tissue evidence="3">Leaves</tissue>
    </source>
</reference>